<reference evidence="9" key="1">
    <citation type="submission" date="2022-12" db="EMBL/GenBank/DDBJ databases">
        <title>Reference genome sequencing for broad-spectrum identification of bacterial and archaeal isolates by mass spectrometry.</title>
        <authorList>
            <person name="Sekiguchi Y."/>
            <person name="Tourlousse D.M."/>
        </authorList>
    </citation>
    <scope>NUCLEOTIDE SEQUENCE</scope>
    <source>
        <strain evidence="9">H2</strain>
    </source>
</reference>
<organism evidence="9 10">
    <name type="scientific">Geobacter hydrogenophilus</name>
    <dbReference type="NCBI Taxonomy" id="40983"/>
    <lineage>
        <taxon>Bacteria</taxon>
        <taxon>Pseudomonadati</taxon>
        <taxon>Thermodesulfobacteriota</taxon>
        <taxon>Desulfuromonadia</taxon>
        <taxon>Geobacterales</taxon>
        <taxon>Geobacteraceae</taxon>
        <taxon>Geobacter</taxon>
    </lineage>
</organism>
<dbReference type="Proteomes" id="UP001144352">
    <property type="component" value="Unassembled WGS sequence"/>
</dbReference>
<dbReference type="PANTHER" id="PTHR21047">
    <property type="entry name" value="DTDP-6-DEOXY-D-GLUCOSE-3,5 EPIMERASE"/>
    <property type="match status" value="1"/>
</dbReference>
<dbReference type="Gene3D" id="2.60.120.10">
    <property type="entry name" value="Jelly Rolls"/>
    <property type="match status" value="1"/>
</dbReference>
<comment type="caution">
    <text evidence="9">The sequence shown here is derived from an EMBL/GenBank/DDBJ whole genome shotgun (WGS) entry which is preliminary data.</text>
</comment>
<protein>
    <recommendedName>
        <fullName evidence="4">dTDP-4-dehydrorhamnose 3,5-epimerase</fullName>
        <ecNumber evidence="3">5.1.3.13</ecNumber>
    </recommendedName>
    <alternativeName>
        <fullName evidence="6">Thymidine diphospho-4-keto-rhamnose 3,5-epimerase</fullName>
    </alternativeName>
    <alternativeName>
        <fullName evidence="5">dTDP-4-keto-6-deoxyglucose 3,5-epimerase</fullName>
    </alternativeName>
    <alternativeName>
        <fullName evidence="7">dTDP-6-deoxy-D-xylo-4-hexulose 3,5-epimerase</fullName>
    </alternativeName>
</protein>
<name>A0A9W6LBN4_9BACT</name>
<accession>A0A9W6LBN4</accession>
<dbReference type="EMBL" id="BSDS01000001">
    <property type="protein sequence ID" value="GLI37109.1"/>
    <property type="molecule type" value="Genomic_DNA"/>
</dbReference>
<dbReference type="EC" id="5.1.3.13" evidence="3"/>
<keyword evidence="10" id="KW-1185">Reference proteome</keyword>
<evidence type="ECO:0000256" key="2">
    <source>
        <dbReference type="ARBA" id="ARBA00001997"/>
    </source>
</evidence>
<dbReference type="InterPro" id="IPR014710">
    <property type="entry name" value="RmlC-like_jellyroll"/>
</dbReference>
<evidence type="ECO:0000256" key="1">
    <source>
        <dbReference type="ARBA" id="ARBA00001298"/>
    </source>
</evidence>
<dbReference type="GO" id="GO:0019305">
    <property type="term" value="P:dTDP-rhamnose biosynthetic process"/>
    <property type="evidence" value="ECO:0007669"/>
    <property type="project" value="TreeGrafter"/>
</dbReference>
<dbReference type="GO" id="GO:0005829">
    <property type="term" value="C:cytosol"/>
    <property type="evidence" value="ECO:0007669"/>
    <property type="project" value="TreeGrafter"/>
</dbReference>
<evidence type="ECO:0000256" key="3">
    <source>
        <dbReference type="ARBA" id="ARBA00012098"/>
    </source>
</evidence>
<dbReference type="RefSeq" id="WP_214187874.1">
    <property type="nucleotide sequence ID" value="NZ_BSDS01000001.1"/>
</dbReference>
<feature type="site" description="Participates in a stacking interaction with the thymidine ring of dTDP-4-oxo-6-deoxyglucose" evidence="8">
    <location>
        <position position="137"/>
    </location>
</feature>
<comment type="function">
    <text evidence="2">Catalyzes the epimerization of the C3' and C5'positions of dTDP-6-deoxy-D-xylo-4-hexulose, forming dTDP-6-deoxy-L-lyxo-4-hexulose.</text>
</comment>
<dbReference type="AlphaFoldDB" id="A0A9W6LBN4"/>
<evidence type="ECO:0000256" key="7">
    <source>
        <dbReference type="ARBA" id="ARBA00033311"/>
    </source>
</evidence>
<dbReference type="InterPro" id="IPR000888">
    <property type="entry name" value="RmlC-like"/>
</dbReference>
<evidence type="ECO:0000256" key="4">
    <source>
        <dbReference type="ARBA" id="ARBA00019595"/>
    </source>
</evidence>
<dbReference type="InterPro" id="IPR011051">
    <property type="entry name" value="RmlC_Cupin_sf"/>
</dbReference>
<evidence type="ECO:0000313" key="10">
    <source>
        <dbReference type="Proteomes" id="UP001144352"/>
    </source>
</evidence>
<evidence type="ECO:0000313" key="9">
    <source>
        <dbReference type="EMBL" id="GLI37109.1"/>
    </source>
</evidence>
<dbReference type="Pfam" id="PF00908">
    <property type="entry name" value="dTDP_sugar_isom"/>
    <property type="match status" value="1"/>
</dbReference>
<comment type="catalytic activity">
    <reaction evidence="1">
        <text>dTDP-4-dehydro-6-deoxy-alpha-D-glucose = dTDP-4-dehydro-beta-L-rhamnose</text>
        <dbReference type="Rhea" id="RHEA:16969"/>
        <dbReference type="ChEBI" id="CHEBI:57649"/>
        <dbReference type="ChEBI" id="CHEBI:62830"/>
        <dbReference type="EC" id="5.1.3.13"/>
    </reaction>
</comment>
<dbReference type="GO" id="GO:0000271">
    <property type="term" value="P:polysaccharide biosynthetic process"/>
    <property type="evidence" value="ECO:0007669"/>
    <property type="project" value="TreeGrafter"/>
</dbReference>
<sequence length="162" mass="18094">MQNFPEFKKGKIHDVVVRPLTKFLDERGWLAELFRSDETDAATMPVMAYLSMTQPGVARGPHEHVDQTDWFCFIGPSNFKVYLWDVRPTSVTFGVKQTIYAGIDAPLAMIVPPGVVHAYKNIGGENGIVFNAPNRLYAGEGKKSPVDEIRHEEVEGAPFTLD</sequence>
<dbReference type="GO" id="GO:0008830">
    <property type="term" value="F:dTDP-4-dehydrorhamnose 3,5-epimerase activity"/>
    <property type="evidence" value="ECO:0007669"/>
    <property type="project" value="UniProtKB-EC"/>
</dbReference>
<gene>
    <name evidence="9" type="ORF">GHYDROH2_06100</name>
</gene>
<evidence type="ECO:0000256" key="8">
    <source>
        <dbReference type="PIRSR" id="PIRSR600888-3"/>
    </source>
</evidence>
<evidence type="ECO:0000256" key="6">
    <source>
        <dbReference type="ARBA" id="ARBA00031424"/>
    </source>
</evidence>
<dbReference type="SUPFAM" id="SSF51182">
    <property type="entry name" value="RmlC-like cupins"/>
    <property type="match status" value="1"/>
</dbReference>
<evidence type="ECO:0000256" key="5">
    <source>
        <dbReference type="ARBA" id="ARBA00029758"/>
    </source>
</evidence>
<dbReference type="PANTHER" id="PTHR21047:SF2">
    <property type="entry name" value="THYMIDINE DIPHOSPHO-4-KETO-RHAMNOSE 3,5-EPIMERASE"/>
    <property type="match status" value="1"/>
</dbReference>
<proteinExistence type="predicted"/>